<protein>
    <submittedName>
        <fullName evidence="5">AraC family transcriptional regulator</fullName>
    </submittedName>
</protein>
<evidence type="ECO:0000259" key="4">
    <source>
        <dbReference type="PROSITE" id="PS01124"/>
    </source>
</evidence>
<feature type="domain" description="HTH araC/xylS-type" evidence="4">
    <location>
        <begin position="293"/>
        <end position="395"/>
    </location>
</feature>
<dbReference type="SMART" id="SM00342">
    <property type="entry name" value="HTH_ARAC"/>
    <property type="match status" value="1"/>
</dbReference>
<dbReference type="InterPro" id="IPR013785">
    <property type="entry name" value="Aldolase_TIM"/>
</dbReference>
<dbReference type="RefSeq" id="WP_114496599.1">
    <property type="nucleotide sequence ID" value="NZ_QPJW01000003.1"/>
</dbReference>
<evidence type="ECO:0000256" key="1">
    <source>
        <dbReference type="ARBA" id="ARBA00023015"/>
    </source>
</evidence>
<dbReference type="SUPFAM" id="SSF51621">
    <property type="entry name" value="Phosphoenolpyruvate/pyruvate domain"/>
    <property type="match status" value="1"/>
</dbReference>
<organism evidence="5 6">
    <name type="scientific">Fontibacillus phaseoli</name>
    <dbReference type="NCBI Taxonomy" id="1416533"/>
    <lineage>
        <taxon>Bacteria</taxon>
        <taxon>Bacillati</taxon>
        <taxon>Bacillota</taxon>
        <taxon>Bacilli</taxon>
        <taxon>Bacillales</taxon>
        <taxon>Paenibacillaceae</taxon>
        <taxon>Fontibacillus</taxon>
    </lineage>
</organism>
<evidence type="ECO:0000256" key="3">
    <source>
        <dbReference type="SAM" id="MobiDB-lite"/>
    </source>
</evidence>
<dbReference type="InterPro" id="IPR009057">
    <property type="entry name" value="Homeodomain-like_sf"/>
</dbReference>
<dbReference type="OrthoDB" id="247151at2"/>
<feature type="region of interest" description="Disordered" evidence="3">
    <location>
        <begin position="390"/>
        <end position="409"/>
    </location>
</feature>
<dbReference type="InterPro" id="IPR009215">
    <property type="entry name" value="TIM-br_IGPS-like"/>
</dbReference>
<dbReference type="AlphaFoldDB" id="A0A369BG43"/>
<dbReference type="Gene3D" id="3.20.20.70">
    <property type="entry name" value="Aldolase class I"/>
    <property type="match status" value="1"/>
</dbReference>
<dbReference type="InterPro" id="IPR015813">
    <property type="entry name" value="Pyrv/PenolPyrv_kinase-like_dom"/>
</dbReference>
<dbReference type="GO" id="GO:0043565">
    <property type="term" value="F:sequence-specific DNA binding"/>
    <property type="evidence" value="ECO:0007669"/>
    <property type="project" value="InterPro"/>
</dbReference>
<keyword evidence="2" id="KW-0804">Transcription</keyword>
<dbReference type="EMBL" id="QPJW01000003">
    <property type="protein sequence ID" value="RCX20529.1"/>
    <property type="molecule type" value="Genomic_DNA"/>
</dbReference>
<dbReference type="Proteomes" id="UP000253090">
    <property type="component" value="Unassembled WGS sequence"/>
</dbReference>
<dbReference type="PANTHER" id="PTHR31862:SF1">
    <property type="entry name" value="UPF0261 DOMAIN PROTEIN (AFU_ORTHOLOGUE AFUA_1G10120)"/>
    <property type="match status" value="1"/>
</dbReference>
<accession>A0A369BG43</accession>
<dbReference type="InterPro" id="IPR018060">
    <property type="entry name" value="HTH_AraC"/>
</dbReference>
<dbReference type="PANTHER" id="PTHR31862">
    <property type="entry name" value="UPF0261 DOMAIN PROTEIN (AFU_ORTHOLOGUE AFUA_1G10120)"/>
    <property type="match status" value="1"/>
</dbReference>
<dbReference type="InterPro" id="IPR051353">
    <property type="entry name" value="Tobamovirus_resist_UPF0261"/>
</dbReference>
<evidence type="ECO:0000313" key="6">
    <source>
        <dbReference type="Proteomes" id="UP000253090"/>
    </source>
</evidence>
<proteinExistence type="predicted"/>
<dbReference type="Pfam" id="PF09370">
    <property type="entry name" value="PEP_hydrolase"/>
    <property type="match status" value="1"/>
</dbReference>
<dbReference type="GO" id="GO:0003824">
    <property type="term" value="F:catalytic activity"/>
    <property type="evidence" value="ECO:0007669"/>
    <property type="project" value="InterPro"/>
</dbReference>
<name>A0A369BG43_9BACL</name>
<evidence type="ECO:0000313" key="5">
    <source>
        <dbReference type="EMBL" id="RCX20529.1"/>
    </source>
</evidence>
<keyword evidence="1" id="KW-0805">Transcription regulation</keyword>
<reference evidence="5 6" key="1">
    <citation type="submission" date="2018-07" db="EMBL/GenBank/DDBJ databases">
        <title>Genomic Encyclopedia of Type Strains, Phase III (KMG-III): the genomes of soil and plant-associated and newly described type strains.</title>
        <authorList>
            <person name="Whitman W."/>
        </authorList>
    </citation>
    <scope>NUCLEOTIDE SEQUENCE [LARGE SCALE GENOMIC DNA]</scope>
    <source>
        <strain evidence="5 6">CECT 8333</strain>
    </source>
</reference>
<dbReference type="Gene3D" id="1.10.10.60">
    <property type="entry name" value="Homeodomain-like"/>
    <property type="match status" value="2"/>
</dbReference>
<evidence type="ECO:0000256" key="2">
    <source>
        <dbReference type="ARBA" id="ARBA00023163"/>
    </source>
</evidence>
<comment type="caution">
    <text evidence="5">The sequence shown here is derived from an EMBL/GenBank/DDBJ whole genome shotgun (WGS) entry which is preliminary data.</text>
</comment>
<dbReference type="Pfam" id="PF12833">
    <property type="entry name" value="HTH_18"/>
    <property type="match status" value="1"/>
</dbReference>
<keyword evidence="6" id="KW-1185">Reference proteome</keyword>
<sequence>MQISRQEILKRLHAQIKVNGHIIGVAAGSGMTTKYSVLGGADIILALSAGRFRQMGRASLGCYLCYSDSNEIVMDFASRELMPLLQDTPILFGLNATDPGISLPEYILHIKKSGFDGINNWPTVGLIDGKFREALEEEGISYRQEIEAIRIAHEQGLFTLAFVFDAWQAEQMLKAGADIICAHLGLTTGGVLGAKKVQSLDRGRGDAQQIFDACNRIRPEAIKMVYGGPIKSPIDARYFYDNSACQGFVGGSSFERIPAEKAILNTTKSFKIAQSAEEENSLMKVLNGQAQDYDYVEFIKEHIINQYDEPILLSELALAAHVSPSYLSAKFKRIVGCSFTEYLIRFRMNKAGDFLRETDMPVGKVAELVGYGDYFQFTKMFKKYKGTTPTGYRKGASPKEMRRAERNLT</sequence>
<gene>
    <name evidence="5" type="ORF">DFP94_103260</name>
</gene>
<dbReference type="GO" id="GO:0003700">
    <property type="term" value="F:DNA-binding transcription factor activity"/>
    <property type="evidence" value="ECO:0007669"/>
    <property type="project" value="InterPro"/>
</dbReference>
<feature type="compositionally biased region" description="Basic and acidic residues" evidence="3">
    <location>
        <begin position="397"/>
        <end position="409"/>
    </location>
</feature>
<dbReference type="PROSITE" id="PS01124">
    <property type="entry name" value="HTH_ARAC_FAMILY_2"/>
    <property type="match status" value="1"/>
</dbReference>
<dbReference type="SUPFAM" id="SSF46689">
    <property type="entry name" value="Homeodomain-like"/>
    <property type="match status" value="2"/>
</dbReference>